<dbReference type="InterPro" id="IPR029057">
    <property type="entry name" value="PRTase-like"/>
</dbReference>
<dbReference type="CDD" id="cd06223">
    <property type="entry name" value="PRTases_typeI"/>
    <property type="match status" value="1"/>
</dbReference>
<dbReference type="Gene3D" id="3.30.1310.20">
    <property type="entry name" value="PRTase-like"/>
    <property type="match status" value="1"/>
</dbReference>
<dbReference type="Gene3D" id="3.40.50.2020">
    <property type="match status" value="1"/>
</dbReference>
<gene>
    <name evidence="2" type="ORF">ZHD862_LOCUS37419</name>
</gene>
<dbReference type="SUPFAM" id="SSF53271">
    <property type="entry name" value="PRTase-like"/>
    <property type="match status" value="1"/>
</dbReference>
<dbReference type="InterPro" id="IPR000836">
    <property type="entry name" value="PRTase_dom"/>
</dbReference>
<reference evidence="2" key="1">
    <citation type="submission" date="2021-02" db="EMBL/GenBank/DDBJ databases">
        <authorList>
            <person name="Nowell W R."/>
        </authorList>
    </citation>
    <scope>NUCLEOTIDE SEQUENCE</scope>
</reference>
<dbReference type="Proteomes" id="UP000663864">
    <property type="component" value="Unassembled WGS sequence"/>
</dbReference>
<accession>A0A815TFQ7</accession>
<dbReference type="AlphaFoldDB" id="A0A815TFQ7"/>
<name>A0A815TFQ7_9BILA</name>
<dbReference type="Pfam" id="PF00156">
    <property type="entry name" value="Pribosyltran"/>
    <property type="match status" value="1"/>
</dbReference>
<comment type="caution">
    <text evidence="2">The sequence shown here is derived from an EMBL/GenBank/DDBJ whole genome shotgun (WGS) entry which is preliminary data.</text>
</comment>
<protein>
    <recommendedName>
        <fullName evidence="1">Phosphoribosyltransferase domain-containing protein</fullName>
    </recommendedName>
</protein>
<feature type="domain" description="Phosphoribosyltransferase" evidence="1">
    <location>
        <begin position="38"/>
        <end position="196"/>
    </location>
</feature>
<dbReference type="EMBL" id="CAJNOT010007053">
    <property type="protein sequence ID" value="CAF1500424.1"/>
    <property type="molecule type" value="Genomic_DNA"/>
</dbReference>
<proteinExistence type="predicted"/>
<sequence>MISIDGGYLVFHDRFDAGWQLAAHPDLRKIKSLPAKEKNSYIVISIPRGGTVVGDVIAQQLNLTHDLVFSKKMPLPERPEITIGAVSEFGDVTWNNNARRLNVINKPQILHSKVQQIHESKRRKQKYRGQRKPLESLSGKTVILVDDGLATGATMKSAVMTCQRFSAESIIVAVPCGAADCIKDIRGIVDKVICLSVPYNFDTIGQCYIFFPEMIDQEVIAIMAKYQDVKNGKIPNSPYLAIQSSFS</sequence>
<evidence type="ECO:0000313" key="2">
    <source>
        <dbReference type="EMBL" id="CAF1500424.1"/>
    </source>
</evidence>
<evidence type="ECO:0000259" key="1">
    <source>
        <dbReference type="Pfam" id="PF00156"/>
    </source>
</evidence>
<evidence type="ECO:0000313" key="3">
    <source>
        <dbReference type="Proteomes" id="UP000663864"/>
    </source>
</evidence>
<organism evidence="2 3">
    <name type="scientific">Rotaria sordida</name>
    <dbReference type="NCBI Taxonomy" id="392033"/>
    <lineage>
        <taxon>Eukaryota</taxon>
        <taxon>Metazoa</taxon>
        <taxon>Spiralia</taxon>
        <taxon>Gnathifera</taxon>
        <taxon>Rotifera</taxon>
        <taxon>Eurotatoria</taxon>
        <taxon>Bdelloidea</taxon>
        <taxon>Philodinida</taxon>
        <taxon>Philodinidae</taxon>
        <taxon>Rotaria</taxon>
    </lineage>
</organism>